<dbReference type="Proteomes" id="UP000242146">
    <property type="component" value="Unassembled WGS sequence"/>
</dbReference>
<organism evidence="1 2">
    <name type="scientific">Hesseltinella vesiculosa</name>
    <dbReference type="NCBI Taxonomy" id="101127"/>
    <lineage>
        <taxon>Eukaryota</taxon>
        <taxon>Fungi</taxon>
        <taxon>Fungi incertae sedis</taxon>
        <taxon>Mucoromycota</taxon>
        <taxon>Mucoromycotina</taxon>
        <taxon>Mucoromycetes</taxon>
        <taxon>Mucorales</taxon>
        <taxon>Cunninghamellaceae</taxon>
        <taxon>Hesseltinella</taxon>
    </lineage>
</organism>
<gene>
    <name evidence="1" type="ORF">DM01DRAFT_267575</name>
</gene>
<comment type="caution">
    <text evidence="1">The sequence shown here is derived from an EMBL/GenBank/DDBJ whole genome shotgun (WGS) entry which is preliminary data.</text>
</comment>
<sequence length="244" mass="27804">MLERFAYSQHLLEDTYLEACSEESLVIKFWAYPFEQFFERQQQLFLQWGETISPSCKNSHLNMKLDIRIILSTQGNAYDAGMGEVAKVKAQTASKFYGDKLKSALASKIHLNDIICSLPYLPPDKVNSIVLPVIQIMGLDCHVYTLRLVEKHAYLIQDAVKFSFPRSLQQMRDNGIGEYISGLHAIAEMIDKLENDINGYSKNTADKIDGLISKKNANKKSRLAYLTSPVDFCWESDSETEEEE</sequence>
<proteinExistence type="predicted"/>
<dbReference type="OrthoDB" id="2290147at2759"/>
<dbReference type="EMBL" id="MCGT01000001">
    <property type="protein sequence ID" value="ORX62546.1"/>
    <property type="molecule type" value="Genomic_DNA"/>
</dbReference>
<dbReference type="AlphaFoldDB" id="A0A1X2GWW4"/>
<reference evidence="1 2" key="1">
    <citation type="submission" date="2016-07" db="EMBL/GenBank/DDBJ databases">
        <title>Pervasive Adenine N6-methylation of Active Genes in Fungi.</title>
        <authorList>
            <consortium name="DOE Joint Genome Institute"/>
            <person name="Mondo S.J."/>
            <person name="Dannebaum R.O."/>
            <person name="Kuo R.C."/>
            <person name="Labutti K."/>
            <person name="Haridas S."/>
            <person name="Kuo A."/>
            <person name="Salamov A."/>
            <person name="Ahrendt S.R."/>
            <person name="Lipzen A."/>
            <person name="Sullivan W."/>
            <person name="Andreopoulos W.B."/>
            <person name="Clum A."/>
            <person name="Lindquist E."/>
            <person name="Daum C."/>
            <person name="Ramamoorthy G.K."/>
            <person name="Gryganskyi A."/>
            <person name="Culley D."/>
            <person name="Magnuson J.K."/>
            <person name="James T.Y."/>
            <person name="O'Malley M.A."/>
            <person name="Stajich J.E."/>
            <person name="Spatafora J.W."/>
            <person name="Visel A."/>
            <person name="Grigoriev I.V."/>
        </authorList>
    </citation>
    <scope>NUCLEOTIDE SEQUENCE [LARGE SCALE GENOMIC DNA]</scope>
    <source>
        <strain evidence="1 2">NRRL 3301</strain>
    </source>
</reference>
<accession>A0A1X2GWW4</accession>
<evidence type="ECO:0000313" key="2">
    <source>
        <dbReference type="Proteomes" id="UP000242146"/>
    </source>
</evidence>
<keyword evidence="2" id="KW-1185">Reference proteome</keyword>
<evidence type="ECO:0000313" key="1">
    <source>
        <dbReference type="EMBL" id="ORX62546.1"/>
    </source>
</evidence>
<protein>
    <submittedName>
        <fullName evidence="1">Uncharacterized protein</fullName>
    </submittedName>
</protein>
<name>A0A1X2GWW4_9FUNG</name>